<feature type="compositionally biased region" description="Pro residues" evidence="2">
    <location>
        <begin position="31"/>
        <end position="41"/>
    </location>
</feature>
<evidence type="ECO:0000256" key="2">
    <source>
        <dbReference type="SAM" id="MobiDB-lite"/>
    </source>
</evidence>
<dbReference type="EMBL" id="JACHWT010000008">
    <property type="protein sequence ID" value="MBB3116600.1"/>
    <property type="molecule type" value="Genomic_DNA"/>
</dbReference>
<evidence type="ECO:0000313" key="4">
    <source>
        <dbReference type="Proteomes" id="UP000612712"/>
    </source>
</evidence>
<evidence type="ECO:0000256" key="1">
    <source>
        <dbReference type="ARBA" id="ARBA00093770"/>
    </source>
</evidence>
<dbReference type="AlphaFoldDB" id="A0A8H9Y947"/>
<comment type="caution">
    <text evidence="3">The sequence shown here is derived from an EMBL/GenBank/DDBJ whole genome shotgun (WGS) entry which is preliminary data.</text>
</comment>
<feature type="region of interest" description="Disordered" evidence="2">
    <location>
        <begin position="169"/>
        <end position="213"/>
    </location>
</feature>
<protein>
    <submittedName>
        <fullName evidence="3">Uncharacterized protein</fullName>
    </submittedName>
</protein>
<organism evidence="3 4">
    <name type="scientific">Corynebacterium bovis DSM 20582 = CIP 54.80</name>
    <dbReference type="NCBI Taxonomy" id="927655"/>
    <lineage>
        <taxon>Bacteria</taxon>
        <taxon>Bacillati</taxon>
        <taxon>Actinomycetota</taxon>
        <taxon>Actinomycetes</taxon>
        <taxon>Mycobacteriales</taxon>
        <taxon>Corynebacteriaceae</taxon>
        <taxon>Corynebacterium</taxon>
    </lineage>
</organism>
<reference evidence="3" key="1">
    <citation type="submission" date="2020-08" db="EMBL/GenBank/DDBJ databases">
        <title>Sequencing the genomes of 1000 actinobacteria strains.</title>
        <authorList>
            <person name="Klenk H.-P."/>
        </authorList>
    </citation>
    <scope>NUCLEOTIDE SEQUENCE</scope>
    <source>
        <strain evidence="3">DSM 20582</strain>
    </source>
</reference>
<accession>A0A8H9Y947</accession>
<sequence length="397" mass="41734">MDDLSRPPGPGDPHTPPDAPATAASSAAPGPGDPHTPPEAPPTVIASGYPDGTPADLSVRAGREMPDDHPREWLEFTDPADPGHVIQVDLTWLLSTYRCRFGTDLCPGIDAANDDVGCCVHGAFLVDDDDRDALTAVTAQLTPDDWQYLGREGVHDAVQAWFRERDAVADGAGSGTGDADGGGGAPAGHPPTGGAAGSDGTGDGDGPVTRPDTLEPWLVEDELDGDDGPEPALKTRVVDGACVFANRRGFPGGTGCALHSWAVRNDVELTVAKPEVCWQLPLRRLEDVETRPDGEEIVRTTVTEYTRRGWGGGGEDFDWYCTGDPACHSGGEALWRTHEEELRALLGDPGYGVVAEHGRRREDLAAQLAQVPGGVAPSGLPLLAVHPATAEARRRGL</sequence>
<evidence type="ECO:0000313" key="3">
    <source>
        <dbReference type="EMBL" id="MBB3116600.1"/>
    </source>
</evidence>
<name>A0A8H9Y947_9CORY</name>
<feature type="region of interest" description="Disordered" evidence="2">
    <location>
        <begin position="1"/>
        <end position="56"/>
    </location>
</feature>
<gene>
    <name evidence="3" type="ORF">FHU32_001846</name>
</gene>
<feature type="compositionally biased region" description="Gly residues" evidence="2">
    <location>
        <begin position="194"/>
        <end position="205"/>
    </location>
</feature>
<comment type="similarity">
    <text evidence="1">Belongs to the Rv0495c family.</text>
</comment>
<dbReference type="InterPro" id="IPR021458">
    <property type="entry name" value="Rv0495c"/>
</dbReference>
<feature type="compositionally biased region" description="Pro residues" evidence="2">
    <location>
        <begin position="7"/>
        <end position="19"/>
    </location>
</feature>
<dbReference type="Proteomes" id="UP000612712">
    <property type="component" value="Unassembled WGS sequence"/>
</dbReference>
<proteinExistence type="inferred from homology"/>
<dbReference type="Pfam" id="PF11307">
    <property type="entry name" value="DUF3109"/>
    <property type="match status" value="2"/>
</dbReference>
<feature type="compositionally biased region" description="Low complexity" evidence="2">
    <location>
        <begin position="20"/>
        <end position="30"/>
    </location>
</feature>
<feature type="compositionally biased region" description="Gly residues" evidence="2">
    <location>
        <begin position="172"/>
        <end position="186"/>
    </location>
</feature>